<proteinExistence type="predicted"/>
<dbReference type="PROSITE" id="PS51007">
    <property type="entry name" value="CYTC"/>
    <property type="match status" value="1"/>
</dbReference>
<evidence type="ECO:0000256" key="2">
    <source>
        <dbReference type="ARBA" id="ARBA00022723"/>
    </source>
</evidence>
<dbReference type="EMBL" id="CP158252">
    <property type="protein sequence ID" value="XDJ41541.1"/>
    <property type="molecule type" value="Genomic_DNA"/>
</dbReference>
<keyword evidence="1 4" id="KW-0349">Heme</keyword>
<sequence length="214" mass="23103">MENELKLILGSMVTLSLATSAMIVVPFLQLRHEPPPADLKPYTSQEIRGRQAYLAHACIACHSQQPSTTGAGVLDASRGWGRASVAADYFYDDPPLLGSMRTGPDLFNIGARQPSQDWHLGHLFQPRAYSPGSNMPAYRFLFEIKTADQVAEGEKVVLLPPGTVDEGLTVVAKPEALDLVAYLLSLDRTYPVSSTALTAAPAQPTARSAQKEPS</sequence>
<evidence type="ECO:0000313" key="7">
    <source>
        <dbReference type="EMBL" id="XDJ41541.1"/>
    </source>
</evidence>
<evidence type="ECO:0000256" key="4">
    <source>
        <dbReference type="PROSITE-ProRule" id="PRU00433"/>
    </source>
</evidence>
<organism evidence="7">
    <name type="scientific">Castellaniella ginsengisoli</name>
    <dbReference type="NCBI Taxonomy" id="546114"/>
    <lineage>
        <taxon>Bacteria</taxon>
        <taxon>Pseudomonadati</taxon>
        <taxon>Pseudomonadota</taxon>
        <taxon>Betaproteobacteria</taxon>
        <taxon>Burkholderiales</taxon>
        <taxon>Alcaligenaceae</taxon>
        <taxon>Castellaniella</taxon>
    </lineage>
</organism>
<keyword evidence="5" id="KW-0812">Transmembrane</keyword>
<feature type="transmembrane region" description="Helical" evidence="5">
    <location>
        <begin position="7"/>
        <end position="28"/>
    </location>
</feature>
<dbReference type="InterPro" id="IPR009056">
    <property type="entry name" value="Cyt_c-like_dom"/>
</dbReference>
<evidence type="ECO:0000259" key="6">
    <source>
        <dbReference type="PROSITE" id="PS51007"/>
    </source>
</evidence>
<keyword evidence="5" id="KW-1133">Transmembrane helix</keyword>
<dbReference type="Gene3D" id="1.10.760.10">
    <property type="entry name" value="Cytochrome c-like domain"/>
    <property type="match status" value="1"/>
</dbReference>
<dbReference type="InterPro" id="IPR003468">
    <property type="entry name" value="Cyt_c_oxidase_monohaem-su/FixO"/>
</dbReference>
<dbReference type="GO" id="GO:0046872">
    <property type="term" value="F:metal ion binding"/>
    <property type="evidence" value="ECO:0007669"/>
    <property type="project" value="UniProtKB-KW"/>
</dbReference>
<dbReference type="GO" id="GO:0009055">
    <property type="term" value="F:electron transfer activity"/>
    <property type="evidence" value="ECO:0007669"/>
    <property type="project" value="InterPro"/>
</dbReference>
<keyword evidence="5" id="KW-0472">Membrane</keyword>
<name>A0AB39CHS6_9BURK</name>
<dbReference type="AlphaFoldDB" id="A0AB39CHS6"/>
<keyword evidence="3 4" id="KW-0408">Iron</keyword>
<dbReference type="SUPFAM" id="SSF46626">
    <property type="entry name" value="Cytochrome c"/>
    <property type="match status" value="1"/>
</dbReference>
<evidence type="ECO:0000256" key="3">
    <source>
        <dbReference type="ARBA" id="ARBA00023004"/>
    </source>
</evidence>
<dbReference type="RefSeq" id="WP_368643251.1">
    <property type="nucleotide sequence ID" value="NZ_CP158252.1"/>
</dbReference>
<evidence type="ECO:0000256" key="1">
    <source>
        <dbReference type="ARBA" id="ARBA00022617"/>
    </source>
</evidence>
<keyword evidence="2 4" id="KW-0479">Metal-binding</keyword>
<protein>
    <submittedName>
        <fullName evidence="7">Cbb3-type cytochrome c oxidase subunit II</fullName>
    </submittedName>
</protein>
<dbReference type="InterPro" id="IPR036909">
    <property type="entry name" value="Cyt_c-like_dom_sf"/>
</dbReference>
<gene>
    <name evidence="7" type="ORF">ABRY99_11435</name>
</gene>
<dbReference type="GO" id="GO:0020037">
    <property type="term" value="F:heme binding"/>
    <property type="evidence" value="ECO:0007669"/>
    <property type="project" value="InterPro"/>
</dbReference>
<evidence type="ECO:0000256" key="5">
    <source>
        <dbReference type="SAM" id="Phobius"/>
    </source>
</evidence>
<reference evidence="7" key="1">
    <citation type="submission" date="2024-05" db="EMBL/GenBank/DDBJ databases">
        <authorList>
            <person name="Luo Y.-C."/>
            <person name="Nicholds J."/>
            <person name="Mortimer T."/>
            <person name="Maboni G."/>
        </authorList>
    </citation>
    <scope>NUCLEOTIDE SEQUENCE</scope>
    <source>
        <strain evidence="7">153920</strain>
    </source>
</reference>
<dbReference type="Pfam" id="PF02433">
    <property type="entry name" value="FixO"/>
    <property type="match status" value="1"/>
</dbReference>
<accession>A0AB39CHS6</accession>
<feature type="domain" description="Cytochrome c" evidence="6">
    <location>
        <begin position="44"/>
        <end position="187"/>
    </location>
</feature>